<dbReference type="RefSeq" id="WP_090697076.1">
    <property type="nucleotide sequence ID" value="NZ_FOSP01000003.1"/>
</dbReference>
<dbReference type="EMBL" id="FOSP01000003">
    <property type="protein sequence ID" value="SFK28849.1"/>
    <property type="molecule type" value="Genomic_DNA"/>
</dbReference>
<dbReference type="InterPro" id="IPR038678">
    <property type="entry name" value="Spondin_N_sf"/>
</dbReference>
<evidence type="ECO:0000256" key="1">
    <source>
        <dbReference type="SAM" id="SignalP"/>
    </source>
</evidence>
<proteinExistence type="predicted"/>
<dbReference type="NCBIfam" id="NF038123">
    <property type="entry name" value="NF038123_dom"/>
    <property type="match status" value="1"/>
</dbReference>
<reference evidence="4" key="1">
    <citation type="submission" date="2016-10" db="EMBL/GenBank/DDBJ databases">
        <authorList>
            <person name="Varghese N."/>
            <person name="Submissions S."/>
        </authorList>
    </citation>
    <scope>NUCLEOTIDE SEQUENCE [LARGE SCALE GENOMIC DNA]</scope>
    <source>
        <strain evidence="4">Nm69</strain>
    </source>
</reference>
<feature type="signal peptide" evidence="1">
    <location>
        <begin position="1"/>
        <end position="21"/>
    </location>
</feature>
<organism evidence="3 4">
    <name type="scientific">Nitrosomonas aestuarii</name>
    <dbReference type="NCBI Taxonomy" id="52441"/>
    <lineage>
        <taxon>Bacteria</taxon>
        <taxon>Pseudomonadati</taxon>
        <taxon>Pseudomonadota</taxon>
        <taxon>Betaproteobacteria</taxon>
        <taxon>Nitrosomonadales</taxon>
        <taxon>Nitrosomonadaceae</taxon>
        <taxon>Nitrosomonas</taxon>
    </lineage>
</organism>
<dbReference type="STRING" id="52441.SAMN05216302_1003107"/>
<feature type="domain" description="Spondin" evidence="2">
    <location>
        <begin position="69"/>
        <end position="167"/>
    </location>
</feature>
<protein>
    <submittedName>
        <fullName evidence="3">Spondin_N</fullName>
    </submittedName>
</protein>
<dbReference type="AlphaFoldDB" id="A0A1I3YBU6"/>
<dbReference type="InterPro" id="IPR009465">
    <property type="entry name" value="Spondin_N"/>
</dbReference>
<name>A0A1I3YBU6_9PROT</name>
<evidence type="ECO:0000313" key="3">
    <source>
        <dbReference type="EMBL" id="SFK28849.1"/>
    </source>
</evidence>
<dbReference type="Pfam" id="PF06468">
    <property type="entry name" value="Spond_N"/>
    <property type="match status" value="1"/>
</dbReference>
<dbReference type="Proteomes" id="UP000199533">
    <property type="component" value="Unassembled WGS sequence"/>
</dbReference>
<feature type="chain" id="PRO_5011458891" evidence="1">
    <location>
        <begin position="22"/>
        <end position="228"/>
    </location>
</feature>
<keyword evidence="4" id="KW-1185">Reference proteome</keyword>
<dbReference type="OrthoDB" id="264824at2"/>
<keyword evidence="1" id="KW-0732">Signal</keyword>
<evidence type="ECO:0000259" key="2">
    <source>
        <dbReference type="Pfam" id="PF06468"/>
    </source>
</evidence>
<gene>
    <name evidence="3" type="ORF">SAMN05216302_1003107</name>
</gene>
<sequence>MLIKKIMICLALFCVSQSVISADYRIEINNLTYKIAFTPRIVIAHVPVSFFAAGDNLNDTTAGLLNGQINNALKEIAEAGNLGPIIAILDHESIQNFVSYTVGNGLLPGGRKQTVELLDVDETLSNISLFAMMLPTNDGFIALNNMELPRTGSVRYHLNAYDAGTETNTESCADIPGPLCEGTAQSPDDTGEGFVHIHRGIKGLTATVNPAEYDWKNPVAVVTITRIQ</sequence>
<dbReference type="Gene3D" id="2.60.40.2130">
    <property type="entry name" value="F-spondin domain"/>
    <property type="match status" value="1"/>
</dbReference>
<accession>A0A1I3YBU6</accession>
<evidence type="ECO:0000313" key="4">
    <source>
        <dbReference type="Proteomes" id="UP000199533"/>
    </source>
</evidence>